<evidence type="ECO:0000256" key="7">
    <source>
        <dbReference type="ARBA" id="ARBA00038408"/>
    </source>
</evidence>
<dbReference type="EMBL" id="CP021416">
    <property type="protein sequence ID" value="ARU49040.1"/>
    <property type="molecule type" value="Genomic_DNA"/>
</dbReference>
<dbReference type="InterPro" id="IPR052029">
    <property type="entry name" value="PpiD_chaperone"/>
</dbReference>
<evidence type="ECO:0000256" key="8">
    <source>
        <dbReference type="SAM" id="Phobius"/>
    </source>
</evidence>
<dbReference type="GO" id="GO:0005886">
    <property type="term" value="C:plasma membrane"/>
    <property type="evidence" value="ECO:0007669"/>
    <property type="project" value="UniProtKB-SubCell"/>
</dbReference>
<sequence length="487" mass="55658">MITWMQRHKKYLVITIWISTIAFVGAGFVGWGAYDMNKDRAASVAKVGHRIISVQEFQTAYANHFNYYNNLLGGKLTQEQAEQMGLNKIVMNTLINQNLLLNYADEIGLLATKEDIKDRIKNTPSFQTDGVFNKELYYSILKANRINPNDYENGLEKEILNAKLENFFKLTPSQKEIDLFASAFFMEDHLAISAVTLDTNEVTASEEAIKTYWDKNKSKYLTKKSYTLELLNIPASQTKFDDKTLEEFYAQEKHNYTQPDGKLMSFEEAKPKVIIDLRLKNDKKIALESFLAFKKGEVNASETKVIFDDDTTFPLEKIQVAAKDEVLKPLIVKDNYVIIKMKEIKFPEPMSYELAKKDASRDLLEELKNTTLEKKAQAKLENFTASSDLGFVSRDSVKSIAGLSEAKSAEFLSHVFDNMNKKGYKVIDGKAIVYEVLEQKLLNKDKAKQYVSLISENILQVKQAELNQNLIKKLAAAYKVEQYYKGK</sequence>
<evidence type="ECO:0000259" key="9">
    <source>
        <dbReference type="Pfam" id="PF13145"/>
    </source>
</evidence>
<evidence type="ECO:0000256" key="1">
    <source>
        <dbReference type="ARBA" id="ARBA00004401"/>
    </source>
</evidence>
<dbReference type="InterPro" id="IPR027304">
    <property type="entry name" value="Trigger_fact/SurA_dom_sf"/>
</dbReference>
<evidence type="ECO:0000313" key="10">
    <source>
        <dbReference type="EMBL" id="ARU49040.1"/>
    </source>
</evidence>
<proteinExistence type="inferred from homology"/>
<dbReference type="SUPFAM" id="SSF109998">
    <property type="entry name" value="Triger factor/SurA peptide-binding domain-like"/>
    <property type="match status" value="1"/>
</dbReference>
<comment type="subcellular location">
    <subcellularLocation>
        <location evidence="1">Cell membrane</location>
        <topology evidence="1">Single-pass type II membrane protein</topology>
    </subcellularLocation>
</comment>
<protein>
    <submittedName>
        <fullName evidence="10">Peptidyl-prolyl cis-trans isomerase D</fullName>
        <ecNumber evidence="10">5.2.1.8</ecNumber>
    </submittedName>
</protein>
<keyword evidence="4 8" id="KW-1133">Transmembrane helix</keyword>
<gene>
    <name evidence="10" type="ORF">Sdiek1_1881</name>
</gene>
<dbReference type="Pfam" id="PF13624">
    <property type="entry name" value="SurA_N_3"/>
    <property type="match status" value="1"/>
</dbReference>
<evidence type="ECO:0000313" key="11">
    <source>
        <dbReference type="Proteomes" id="UP000196005"/>
    </source>
</evidence>
<dbReference type="PANTHER" id="PTHR47529:SF1">
    <property type="entry name" value="PERIPLASMIC CHAPERONE PPID"/>
    <property type="match status" value="1"/>
</dbReference>
<dbReference type="GO" id="GO:0003755">
    <property type="term" value="F:peptidyl-prolyl cis-trans isomerase activity"/>
    <property type="evidence" value="ECO:0007669"/>
    <property type="project" value="UniProtKB-EC"/>
</dbReference>
<keyword evidence="3 8" id="KW-0812">Transmembrane</keyword>
<dbReference type="Pfam" id="PF13145">
    <property type="entry name" value="Rotamase_2"/>
    <property type="match status" value="1"/>
</dbReference>
<evidence type="ECO:0000256" key="2">
    <source>
        <dbReference type="ARBA" id="ARBA00022475"/>
    </source>
</evidence>
<evidence type="ECO:0000256" key="3">
    <source>
        <dbReference type="ARBA" id="ARBA00022692"/>
    </source>
</evidence>
<evidence type="ECO:0000256" key="5">
    <source>
        <dbReference type="ARBA" id="ARBA00023136"/>
    </source>
</evidence>
<keyword evidence="10" id="KW-0413">Isomerase</keyword>
<dbReference type="EC" id="5.2.1.8" evidence="10"/>
<keyword evidence="11" id="KW-1185">Reference proteome</keyword>
<dbReference type="AlphaFoldDB" id="A0A1Y0HM72"/>
<name>A0A1Y0HM72_9BACT</name>
<dbReference type="PANTHER" id="PTHR47529">
    <property type="entry name" value="PEPTIDYL-PROLYL CIS-TRANS ISOMERASE D"/>
    <property type="match status" value="1"/>
</dbReference>
<comment type="similarity">
    <text evidence="7">Belongs to the PpiD chaperone family.</text>
</comment>
<keyword evidence="6" id="KW-0143">Chaperone</keyword>
<keyword evidence="2" id="KW-1003">Cell membrane</keyword>
<dbReference type="RefSeq" id="WP_087438852.1">
    <property type="nucleotide sequence ID" value="NZ_CP021416.1"/>
</dbReference>
<dbReference type="Proteomes" id="UP000196005">
    <property type="component" value="Chromosome"/>
</dbReference>
<keyword evidence="5 8" id="KW-0472">Membrane</keyword>
<feature type="transmembrane region" description="Helical" evidence="8">
    <location>
        <begin position="12"/>
        <end position="34"/>
    </location>
</feature>
<dbReference type="OrthoDB" id="9788030at2"/>
<evidence type="ECO:0000256" key="6">
    <source>
        <dbReference type="ARBA" id="ARBA00023186"/>
    </source>
</evidence>
<dbReference type="KEGG" id="suls:Sdiek1_1881"/>
<organism evidence="10 11">
    <name type="scientific">Sulfurospirillum diekertiae</name>
    <dbReference type="NCBI Taxonomy" id="1854492"/>
    <lineage>
        <taxon>Bacteria</taxon>
        <taxon>Pseudomonadati</taxon>
        <taxon>Campylobacterota</taxon>
        <taxon>Epsilonproteobacteria</taxon>
        <taxon>Campylobacterales</taxon>
        <taxon>Sulfurospirillaceae</taxon>
        <taxon>Sulfurospirillum</taxon>
    </lineage>
</organism>
<evidence type="ECO:0000256" key="4">
    <source>
        <dbReference type="ARBA" id="ARBA00022989"/>
    </source>
</evidence>
<dbReference type="InterPro" id="IPR000297">
    <property type="entry name" value="PPIase_PpiC"/>
</dbReference>
<accession>A0A1Y0HM72</accession>
<dbReference type="Gene3D" id="1.10.4030.10">
    <property type="entry name" value="Porin chaperone SurA, peptide-binding domain"/>
    <property type="match status" value="1"/>
</dbReference>
<feature type="domain" description="PpiC" evidence="9">
    <location>
        <begin position="241"/>
        <end position="356"/>
    </location>
</feature>
<reference evidence="11" key="1">
    <citation type="submission" date="2017-05" db="EMBL/GenBank/DDBJ databases">
        <title>Dechlorination kinetics govern the competition between two new strains of the genus Sulfurospirillum.</title>
        <authorList>
            <person name="Buttet G.F."/>
            <person name="Murray A.M."/>
            <person name="Goris T."/>
            <person name="Burion M."/>
            <person name="Lin B."/>
            <person name="Rolle M."/>
            <person name="Maillard J."/>
        </authorList>
    </citation>
    <scope>NUCLEOTIDE SEQUENCE [LARGE SCALE GENOMIC DNA]</scope>
    <source>
        <strain evidence="11">SL2-1</strain>
    </source>
</reference>